<dbReference type="InterPro" id="IPR014001">
    <property type="entry name" value="Helicase_ATP-bd"/>
</dbReference>
<keyword evidence="1" id="KW-0175">Coiled coil</keyword>
<evidence type="ECO:0000256" key="1">
    <source>
        <dbReference type="SAM" id="Coils"/>
    </source>
</evidence>
<name>A0A1F6Y4Q7_9BACT</name>
<accession>A0A1F6Y4Q7</accession>
<evidence type="ECO:0000259" key="2">
    <source>
        <dbReference type="SMART" id="SM00487"/>
    </source>
</evidence>
<sequence length="827" mass="95858">MILKDFQITVIEALKNFYIEAEKQKSAVEKLDENLKSSVSYVDAVYNKLGFSHFADRPKNGVDEYYPRFCLKVPTGGGKTLIAIEAICEYQNLFIKNKTGLVVWITHRETIYRQTIEKLKDKSHAYRQMLDQCSGNRTIILEKGQPLRRQDVENNLVVLMLMIQSAGKSSKENMRVFQDSGGYIDFFPLDNQYEKHKKLLEAIPNLDFIPDSLLNKKIVKTSLGNAIRILKPLIIVDEFHTMFSDIAKDTLDSLNPLMLLGLSATPKERKQMNILVEITGRQLEKEDMIKLDLHLHSPTISGNWREMINEIKKKRESLEKEAILLNRNKGIYIRPIVLIQVERTGKDQREKGFVHSEDVREYLVEQGVSAYEIAVKSSEMDEIKEEKLLSSSSEIRYIITKEALKEGWDCSFAYILGVVPNARTESSMTQLVGRVLRQPYAKKTGVRALDESYVYFTKGDTLDILKNVQRGFEQEGLGDLVQNISRESGPTGSRKLKTKIKKDILKKYPESLYLPAWVVKYGQKCRKFSYDIDIKPNIKWQSVEYGQWLKKEILPLLNDRTSAYEILVDLDRHEKRFLEDEEFGIFEIGYLARRITDVIDNAFVAFDLAKVFLSECEKYKDQKKLLANSGFVTQEIIKKISHDKIGQEKLIFNSLIKSKKLVLAVSEDENIGYLLPKENEIYPEGIETYSSNLFEKSDVLSMNTLERKIANLIDNKESVIWWVRNVATNKDWYSIRGWKKGKIRPDFIVAKKNKNNSLELVYVIESKGEHLIDNPDTQYKKSVFDKMNETEIEALNFNLIRFKLNKDFQFELVEQNREDLAISRFFN</sequence>
<feature type="coiled-coil region" evidence="1">
    <location>
        <begin position="301"/>
        <end position="328"/>
    </location>
</feature>
<dbReference type="AlphaFoldDB" id="A0A1F6Y4Q7"/>
<proteinExistence type="predicted"/>
<dbReference type="EMBL" id="MFVL01000021">
    <property type="protein sequence ID" value="OGJ01326.1"/>
    <property type="molecule type" value="Genomic_DNA"/>
</dbReference>
<dbReference type="Pfam" id="PF04851">
    <property type="entry name" value="ResIII"/>
    <property type="match status" value="1"/>
</dbReference>
<dbReference type="SMART" id="SM00487">
    <property type="entry name" value="DEXDc"/>
    <property type="match status" value="1"/>
</dbReference>
<dbReference type="GO" id="GO:0003677">
    <property type="term" value="F:DNA binding"/>
    <property type="evidence" value="ECO:0007669"/>
    <property type="project" value="InterPro"/>
</dbReference>
<dbReference type="GO" id="GO:0016787">
    <property type="term" value="F:hydrolase activity"/>
    <property type="evidence" value="ECO:0007669"/>
    <property type="project" value="InterPro"/>
</dbReference>
<reference evidence="3 4" key="1">
    <citation type="journal article" date="2016" name="Nat. Commun.">
        <title>Thousands of microbial genomes shed light on interconnected biogeochemical processes in an aquifer system.</title>
        <authorList>
            <person name="Anantharaman K."/>
            <person name="Brown C.T."/>
            <person name="Hug L.A."/>
            <person name="Sharon I."/>
            <person name="Castelle C.J."/>
            <person name="Probst A.J."/>
            <person name="Thomas B.C."/>
            <person name="Singh A."/>
            <person name="Wilkins M.J."/>
            <person name="Karaoz U."/>
            <person name="Brodie E.L."/>
            <person name="Williams K.H."/>
            <person name="Hubbard S.S."/>
            <person name="Banfield J.F."/>
        </authorList>
    </citation>
    <scope>NUCLEOTIDE SEQUENCE [LARGE SCALE GENOMIC DNA]</scope>
</reference>
<gene>
    <name evidence="3" type="ORF">A3I23_00435</name>
</gene>
<evidence type="ECO:0000313" key="3">
    <source>
        <dbReference type="EMBL" id="OGJ01326.1"/>
    </source>
</evidence>
<dbReference type="SUPFAM" id="SSF52540">
    <property type="entry name" value="P-loop containing nucleoside triphosphate hydrolases"/>
    <property type="match status" value="1"/>
</dbReference>
<protein>
    <recommendedName>
        <fullName evidence="2">Helicase ATP-binding domain-containing protein</fullName>
    </recommendedName>
</protein>
<dbReference type="Gene3D" id="3.40.50.300">
    <property type="entry name" value="P-loop containing nucleotide triphosphate hydrolases"/>
    <property type="match status" value="1"/>
</dbReference>
<feature type="domain" description="Helicase ATP-binding" evidence="2">
    <location>
        <begin position="16"/>
        <end position="288"/>
    </location>
</feature>
<dbReference type="InterPro" id="IPR027417">
    <property type="entry name" value="P-loop_NTPase"/>
</dbReference>
<evidence type="ECO:0000313" key="4">
    <source>
        <dbReference type="Proteomes" id="UP000177693"/>
    </source>
</evidence>
<dbReference type="InterPro" id="IPR006935">
    <property type="entry name" value="Helicase/UvrB_N"/>
</dbReference>
<organism evidence="3 4">
    <name type="scientific">Candidatus Nomurabacteria bacterium RIFCSPLOWO2_02_FULL_40_67</name>
    <dbReference type="NCBI Taxonomy" id="1801787"/>
    <lineage>
        <taxon>Bacteria</taxon>
        <taxon>Candidatus Nomuraibacteriota</taxon>
    </lineage>
</organism>
<dbReference type="Proteomes" id="UP000177693">
    <property type="component" value="Unassembled WGS sequence"/>
</dbReference>
<dbReference type="GO" id="GO:0005524">
    <property type="term" value="F:ATP binding"/>
    <property type="evidence" value="ECO:0007669"/>
    <property type="project" value="InterPro"/>
</dbReference>
<comment type="caution">
    <text evidence="3">The sequence shown here is derived from an EMBL/GenBank/DDBJ whole genome shotgun (WGS) entry which is preliminary data.</text>
</comment>